<evidence type="ECO:0000313" key="2">
    <source>
        <dbReference type="EMBL" id="MCK8677913.1"/>
    </source>
</evidence>
<evidence type="ECO:0000313" key="3">
    <source>
        <dbReference type="Proteomes" id="UP001522868"/>
    </source>
</evidence>
<name>A0ABT0I9D4_9ACTN</name>
<keyword evidence="2" id="KW-0012">Acyltransferase</keyword>
<dbReference type="Proteomes" id="UP001522868">
    <property type="component" value="Unassembled WGS sequence"/>
</dbReference>
<accession>A0ABT0I9D4</accession>
<dbReference type="EMBL" id="JALPTH010000008">
    <property type="protein sequence ID" value="MCK8677913.1"/>
    <property type="molecule type" value="Genomic_DNA"/>
</dbReference>
<protein>
    <submittedName>
        <fullName evidence="2">GNAT family N-acetyltransferase</fullName>
        <ecNumber evidence="2">2.3.1.-</ecNumber>
    </submittedName>
</protein>
<reference evidence="2 3" key="1">
    <citation type="submission" date="2022-04" db="EMBL/GenBank/DDBJ databases">
        <title>Streptomyces sp. nov. LCR6-01 isolated from Lichen of Dirinaria sp.</title>
        <authorList>
            <person name="Kanchanasin P."/>
            <person name="Tanasupawat S."/>
            <person name="Phongsopitanun W."/>
        </authorList>
    </citation>
    <scope>NUCLEOTIDE SEQUENCE [LARGE SCALE GENOMIC DNA]</scope>
    <source>
        <strain evidence="2 3">LCR6-01</strain>
    </source>
</reference>
<keyword evidence="3" id="KW-1185">Reference proteome</keyword>
<dbReference type="SUPFAM" id="SSF55729">
    <property type="entry name" value="Acyl-CoA N-acyltransferases (Nat)"/>
    <property type="match status" value="1"/>
</dbReference>
<comment type="caution">
    <text evidence="2">The sequence shown here is derived from an EMBL/GenBank/DDBJ whole genome shotgun (WGS) entry which is preliminary data.</text>
</comment>
<organism evidence="2 3">
    <name type="scientific">Streptomyces lichenis</name>
    <dbReference type="NCBI Taxonomy" id="2306967"/>
    <lineage>
        <taxon>Bacteria</taxon>
        <taxon>Bacillati</taxon>
        <taxon>Actinomycetota</taxon>
        <taxon>Actinomycetes</taxon>
        <taxon>Kitasatosporales</taxon>
        <taxon>Streptomycetaceae</taxon>
        <taxon>Streptomyces</taxon>
    </lineage>
</organism>
<gene>
    <name evidence="2" type="ORF">M1O15_11000</name>
</gene>
<dbReference type="GO" id="GO:0016746">
    <property type="term" value="F:acyltransferase activity"/>
    <property type="evidence" value="ECO:0007669"/>
    <property type="project" value="UniProtKB-KW"/>
</dbReference>
<keyword evidence="2" id="KW-0808">Transferase</keyword>
<proteinExistence type="predicted"/>
<sequence length="377" mass="41342">MTGNAWEISVCRDGDDFGRLAGEWTELHRRCPTATPFQSHSWLHSWWTSYGSPGRLRVVLVRRAGRLVAAAPLRLVPGPVPLFTHLGGEITDFSDVLVDGDPHAASGPAAEAMGALTAALHRLARTAVIDLREVRDGAAAQRVYADWPGPRHRMDDSVCMELPALPIDGLVARLPSARAQRARSKLRRLDRLGIEERAVPAAEVPEALRGLLRLHQRQWADRGVNPEHLTPRFQEHLQRAVGAMVASGDAMVTEFRLDGDLVAADLTLLSPLLSGGYLYGADPRLRSSKADVATLLLRNGARESSAAGRGTLSLLRGREPYKSHWRPEPAVSARLLLSTRRTAPGLLLRAGCAEARHRAADALRDRDWVRRLRRLGG</sequence>
<evidence type="ECO:0000259" key="1">
    <source>
        <dbReference type="Pfam" id="PF13480"/>
    </source>
</evidence>
<dbReference type="InterPro" id="IPR038740">
    <property type="entry name" value="BioF2-like_GNAT_dom"/>
</dbReference>
<dbReference type="Pfam" id="PF13480">
    <property type="entry name" value="Acetyltransf_6"/>
    <property type="match status" value="1"/>
</dbReference>
<dbReference type="RefSeq" id="WP_248633332.1">
    <property type="nucleotide sequence ID" value="NZ_JALPTH010000008.1"/>
</dbReference>
<dbReference type="InterPro" id="IPR016181">
    <property type="entry name" value="Acyl_CoA_acyltransferase"/>
</dbReference>
<feature type="domain" description="BioF2-like acetyltransferase" evidence="1">
    <location>
        <begin position="178"/>
        <end position="323"/>
    </location>
</feature>
<dbReference type="EC" id="2.3.1.-" evidence="2"/>